<dbReference type="OrthoDB" id="5545891at2759"/>
<dbReference type="EMBL" id="JABAYA010000004">
    <property type="protein sequence ID" value="KAF7732071.1"/>
    <property type="molecule type" value="Genomic_DNA"/>
</dbReference>
<evidence type="ECO:0000313" key="2">
    <source>
        <dbReference type="EMBL" id="KAF7732071.1"/>
    </source>
</evidence>
<keyword evidence="3" id="KW-1185">Reference proteome</keyword>
<protein>
    <submittedName>
        <fullName evidence="2">Uncharacterized protein</fullName>
    </submittedName>
</protein>
<accession>A0A8H7C0Q4</accession>
<evidence type="ECO:0000313" key="3">
    <source>
        <dbReference type="Proteomes" id="UP000605846"/>
    </source>
</evidence>
<dbReference type="AlphaFoldDB" id="A0A8H7C0Q4"/>
<proteinExistence type="predicted"/>
<evidence type="ECO:0000256" key="1">
    <source>
        <dbReference type="SAM" id="MobiDB-lite"/>
    </source>
</evidence>
<feature type="region of interest" description="Disordered" evidence="1">
    <location>
        <begin position="37"/>
        <end position="60"/>
    </location>
</feature>
<dbReference type="Proteomes" id="UP000605846">
    <property type="component" value="Unassembled WGS sequence"/>
</dbReference>
<comment type="caution">
    <text evidence="2">The sequence shown here is derived from an EMBL/GenBank/DDBJ whole genome shotgun (WGS) entry which is preliminary data.</text>
</comment>
<organism evidence="2 3">
    <name type="scientific">Apophysomyces ossiformis</name>
    <dbReference type="NCBI Taxonomy" id="679940"/>
    <lineage>
        <taxon>Eukaryota</taxon>
        <taxon>Fungi</taxon>
        <taxon>Fungi incertae sedis</taxon>
        <taxon>Mucoromycota</taxon>
        <taxon>Mucoromycotina</taxon>
        <taxon>Mucoromycetes</taxon>
        <taxon>Mucorales</taxon>
        <taxon>Mucorineae</taxon>
        <taxon>Mucoraceae</taxon>
        <taxon>Apophysomyces</taxon>
    </lineage>
</organism>
<name>A0A8H7C0Q4_9FUNG</name>
<reference evidence="2" key="1">
    <citation type="submission" date="2020-01" db="EMBL/GenBank/DDBJ databases">
        <title>Genome Sequencing of Three Apophysomyces-Like Fungal Strains Confirms a Novel Fungal Genus in the Mucoromycota with divergent Burkholderia-like Endosymbiotic Bacteria.</title>
        <authorList>
            <person name="Stajich J.E."/>
            <person name="Macias A.M."/>
            <person name="Carter-House D."/>
            <person name="Lovett B."/>
            <person name="Kasson L.R."/>
            <person name="Berry K."/>
            <person name="Grigoriev I."/>
            <person name="Chang Y."/>
            <person name="Spatafora J."/>
            <person name="Kasson M.T."/>
        </authorList>
    </citation>
    <scope>NUCLEOTIDE SEQUENCE</scope>
    <source>
        <strain evidence="2">NRRL A-21654</strain>
    </source>
</reference>
<sequence length="319" mass="35570">MTDGHSTPLTPSQSISTDPPEWAAALLERVAALESRPFPGPVTAGPALDDPFITERSPETDFQPYPAFEQALPGFNKDYFCNPLPQVERRRFLSNCPRNVAREYHPPTLNNVNISPAARRMDHQLSEIQFRLSGLTRPLDYFLHKTLPNFAGYWVCAVSFGLLILNELISPILRRDVWVSVFPILHTSTPLLLNLVDNLTRFFLASKSTTLFVIFETPSNTSVQQRISKHIQSIMVLLPQVSNQHRIKARALGSSRAVRAGAGVDDVVTHGFWSSKTMFDTFYRLSRETQTNFTTLALGGAHSSSSALDSQSMDPQNDG</sequence>
<gene>
    <name evidence="2" type="ORF">EC973_006326</name>
</gene>